<evidence type="ECO:0000313" key="1">
    <source>
        <dbReference type="EMBL" id="MTD32431.1"/>
    </source>
</evidence>
<dbReference type="EMBL" id="WLYX01000001">
    <property type="protein sequence ID" value="MTD32431.1"/>
    <property type="molecule type" value="Genomic_DNA"/>
</dbReference>
<dbReference type="GO" id="GO:0003677">
    <property type="term" value="F:DNA binding"/>
    <property type="evidence" value="ECO:0007669"/>
    <property type="project" value="InterPro"/>
</dbReference>
<dbReference type="AlphaFoldDB" id="A0A844GAW4"/>
<evidence type="ECO:0000313" key="2">
    <source>
        <dbReference type="Proteomes" id="UP000446658"/>
    </source>
</evidence>
<gene>
    <name evidence="1" type="ORF">GKE73_01350</name>
</gene>
<dbReference type="Proteomes" id="UP000446658">
    <property type="component" value="Unassembled WGS sequence"/>
</dbReference>
<organism evidence="1 2">
    <name type="scientific">Paludibacterium denitrificans</name>
    <dbReference type="NCBI Taxonomy" id="2675226"/>
    <lineage>
        <taxon>Bacteria</taxon>
        <taxon>Pseudomonadati</taxon>
        <taxon>Pseudomonadota</taxon>
        <taxon>Betaproteobacteria</taxon>
        <taxon>Neisseriales</taxon>
        <taxon>Chromobacteriaceae</taxon>
        <taxon>Paludibacterium</taxon>
    </lineage>
</organism>
<comment type="caution">
    <text evidence="1">The sequence shown here is derived from an EMBL/GenBank/DDBJ whole genome shotgun (WGS) entry which is preliminary data.</text>
</comment>
<dbReference type="InterPro" id="IPR009679">
    <property type="entry name" value="Phage_186_CII-like"/>
</dbReference>
<accession>A0A844GAW4</accession>
<sequence>MGAAGGADTTVWQPQYQHRKKSKQDDFLRELSHMDSSQDVFEELQRAASEFGVPRLAGLMGVHRGTLFNKLSNKDATSHHKPTLADFIQITAHSKNLQPLKALNSLFNCITYQLPDMSNVSDAALLDLVNKIYDEGGNVHRTMSEALEDGIVTPSEYKSFERDVHEWIAAILELRARFKGLVIHAPE</sequence>
<protein>
    <submittedName>
        <fullName evidence="1">Uncharacterized protein</fullName>
    </submittedName>
</protein>
<name>A0A844GAW4_9NEIS</name>
<dbReference type="Pfam" id="PF06892">
    <property type="entry name" value="Phage_CP76"/>
    <property type="match status" value="1"/>
</dbReference>
<proteinExistence type="predicted"/>
<reference evidence="1 2" key="1">
    <citation type="submission" date="2019-11" db="EMBL/GenBank/DDBJ databases">
        <title>Draft genome sequence of Paludibacterium sp. dN18-1.</title>
        <authorList>
            <person name="Im W.-T."/>
        </authorList>
    </citation>
    <scope>NUCLEOTIDE SEQUENCE [LARGE SCALE GENOMIC DNA]</scope>
    <source>
        <strain evidence="2">dN 18-1</strain>
    </source>
</reference>
<keyword evidence="2" id="KW-1185">Reference proteome</keyword>